<accession>A0A7S2TI50</accession>
<dbReference type="GO" id="GO:0005737">
    <property type="term" value="C:cytoplasm"/>
    <property type="evidence" value="ECO:0007669"/>
    <property type="project" value="TreeGrafter"/>
</dbReference>
<dbReference type="SMART" id="SM00325">
    <property type="entry name" value="RhoGEF"/>
    <property type="match status" value="1"/>
</dbReference>
<evidence type="ECO:0000256" key="1">
    <source>
        <dbReference type="SAM" id="MobiDB-lite"/>
    </source>
</evidence>
<reference evidence="3" key="1">
    <citation type="submission" date="2021-01" db="EMBL/GenBank/DDBJ databases">
        <authorList>
            <person name="Corre E."/>
            <person name="Pelletier E."/>
            <person name="Niang G."/>
            <person name="Scheremetjew M."/>
            <person name="Finn R."/>
            <person name="Kale V."/>
            <person name="Holt S."/>
            <person name="Cochrane G."/>
            <person name="Meng A."/>
            <person name="Brown T."/>
            <person name="Cohen L."/>
        </authorList>
    </citation>
    <scope>NUCLEOTIDE SEQUENCE</scope>
    <source>
        <strain evidence="3">CCMP622</strain>
    </source>
</reference>
<evidence type="ECO:0000313" key="3">
    <source>
        <dbReference type="EMBL" id="CAD9751255.1"/>
    </source>
</evidence>
<dbReference type="GO" id="GO:0005085">
    <property type="term" value="F:guanyl-nucleotide exchange factor activity"/>
    <property type="evidence" value="ECO:0007669"/>
    <property type="project" value="InterPro"/>
</dbReference>
<feature type="compositionally biased region" description="Basic and acidic residues" evidence="1">
    <location>
        <begin position="91"/>
        <end position="119"/>
    </location>
</feature>
<dbReference type="EMBL" id="HBHP01005819">
    <property type="protein sequence ID" value="CAD9751255.1"/>
    <property type="molecule type" value="Transcribed_RNA"/>
</dbReference>
<dbReference type="CDD" id="cd00160">
    <property type="entry name" value="RhoGEF"/>
    <property type="match status" value="1"/>
</dbReference>
<dbReference type="Pfam" id="PF00621">
    <property type="entry name" value="RhoGEF"/>
    <property type="match status" value="1"/>
</dbReference>
<feature type="region of interest" description="Disordered" evidence="1">
    <location>
        <begin position="40"/>
        <end position="131"/>
    </location>
</feature>
<dbReference type="InterPro" id="IPR000219">
    <property type="entry name" value="DH_dom"/>
</dbReference>
<dbReference type="PANTHER" id="PTHR12673">
    <property type="entry name" value="FACIOGENITAL DYSPLASIA PROTEIN"/>
    <property type="match status" value="1"/>
</dbReference>
<name>A0A7S2TI50_9EUKA</name>
<dbReference type="PANTHER" id="PTHR12673:SF159">
    <property type="entry name" value="LD03170P"/>
    <property type="match status" value="1"/>
</dbReference>
<gene>
    <name evidence="3" type="ORF">LSP00402_LOCUS3619</name>
</gene>
<sequence>MQNRNKWIHIFDNFENIVRFHCDFFCPDLQRCVMSTATTLPASPQWGTGRASTPSSLSPTGSGVSPMGSGVTSPTSPAPNPMNFNGSPEPPQRRDRSNSAGAIRHDSARRLRQARESKVFKASHKPGTTDIGQAFNKRVSLLKTVYEPYLANWTHLQEAVKRLKEKSKYAKFFKKVQDANGGMGISSYLIMPIQRVPRYVLLIKELVKHTDKEHPEYTSLQRALKSIQKIAKVCDSYIK</sequence>
<dbReference type="SUPFAM" id="SSF48065">
    <property type="entry name" value="DBL homology domain (DH-domain)"/>
    <property type="match status" value="1"/>
</dbReference>
<evidence type="ECO:0000259" key="2">
    <source>
        <dbReference type="PROSITE" id="PS50010"/>
    </source>
</evidence>
<dbReference type="AlphaFoldDB" id="A0A7S2TI50"/>
<feature type="domain" description="DH" evidence="2">
    <location>
        <begin position="1"/>
        <end position="237"/>
    </location>
</feature>
<proteinExistence type="predicted"/>
<dbReference type="InterPro" id="IPR051092">
    <property type="entry name" value="FYVE_RhoGEF_PH"/>
</dbReference>
<feature type="compositionally biased region" description="Low complexity" evidence="1">
    <location>
        <begin position="52"/>
        <end position="66"/>
    </location>
</feature>
<protein>
    <recommendedName>
        <fullName evidence="2">DH domain-containing protein</fullName>
    </recommendedName>
</protein>
<dbReference type="PROSITE" id="PS50010">
    <property type="entry name" value="DH_2"/>
    <property type="match status" value="1"/>
</dbReference>
<organism evidence="3">
    <name type="scientific">Lotharella oceanica</name>
    <dbReference type="NCBI Taxonomy" id="641309"/>
    <lineage>
        <taxon>Eukaryota</taxon>
        <taxon>Sar</taxon>
        <taxon>Rhizaria</taxon>
        <taxon>Cercozoa</taxon>
        <taxon>Chlorarachniophyceae</taxon>
        <taxon>Lotharella</taxon>
    </lineage>
</organism>
<dbReference type="Gene3D" id="1.20.900.10">
    <property type="entry name" value="Dbl homology (DH) domain"/>
    <property type="match status" value="1"/>
</dbReference>
<dbReference type="InterPro" id="IPR035899">
    <property type="entry name" value="DBL_dom_sf"/>
</dbReference>